<dbReference type="GO" id="GO:0004843">
    <property type="term" value="F:cysteine-type deubiquitinase activity"/>
    <property type="evidence" value="ECO:0007669"/>
    <property type="project" value="TreeGrafter"/>
</dbReference>
<keyword evidence="3" id="KW-1185">Reference proteome</keyword>
<evidence type="ECO:0000313" key="3">
    <source>
        <dbReference type="Proteomes" id="UP000475862"/>
    </source>
</evidence>
<proteinExistence type="predicted"/>
<evidence type="ECO:0000313" key="2">
    <source>
        <dbReference type="EMBL" id="KAE9544478.1"/>
    </source>
</evidence>
<dbReference type="AlphaFoldDB" id="A0A6G0U5T7"/>
<dbReference type="PANTHER" id="PTHR12419">
    <property type="entry name" value="OTU DOMAIN CONTAINING PROTEIN"/>
    <property type="match status" value="1"/>
</dbReference>
<feature type="domain" description="OTU" evidence="1">
    <location>
        <begin position="15"/>
        <end position="144"/>
    </location>
</feature>
<dbReference type="OrthoDB" id="6610341at2759"/>
<dbReference type="GO" id="GO:0016579">
    <property type="term" value="P:protein deubiquitination"/>
    <property type="evidence" value="ECO:0007669"/>
    <property type="project" value="TreeGrafter"/>
</dbReference>
<sequence>MAKESLLANGKLEQPTVVPIVGDGACLFRALSFLIHGTQDNAMEVRSLIVGHVVNDWTKFLVMSHNRNGDNYSTANEYYADMIKNETYGGLCEFIVAGCIFPFNFKVYRNGILYTESGSNDCQVKLLRFGKDLSNGHFDAYLPTATENNTQSRIEELVDEREHSLIASSVHSNISANISLSQSSETDQSISSSLIKKRRRRPRFTIYTRKKQIKKHKKKYRQNQTKSRYKENTTMRLWKSKVHSGMAYDPDIAYRSDTCVALGSRTYKCQWCNALKWKDETLDMCCSAEKVQLKRLKQLPEPLYSLVNALHPDHVQFMNNI</sequence>
<reference evidence="2 3" key="1">
    <citation type="submission" date="2019-08" db="EMBL/GenBank/DDBJ databases">
        <title>The genome of the soybean aphid Biotype 1, its phylome, world population structure and adaptation to the North American continent.</title>
        <authorList>
            <person name="Giordano R."/>
            <person name="Donthu R.K."/>
            <person name="Hernandez A.G."/>
            <person name="Wright C.L."/>
            <person name="Zimin A.V."/>
        </authorList>
    </citation>
    <scope>NUCLEOTIDE SEQUENCE [LARGE SCALE GENOMIC DNA]</scope>
    <source>
        <tissue evidence="2">Whole aphids</tissue>
    </source>
</reference>
<name>A0A6G0U5T7_APHGL</name>
<dbReference type="PROSITE" id="PS50802">
    <property type="entry name" value="OTU"/>
    <property type="match status" value="1"/>
</dbReference>
<comment type="caution">
    <text evidence="2">The sequence shown here is derived from an EMBL/GenBank/DDBJ whole genome shotgun (WGS) entry which is preliminary data.</text>
</comment>
<gene>
    <name evidence="2" type="ORF">AGLY_000019</name>
</gene>
<dbReference type="InterPro" id="IPR038765">
    <property type="entry name" value="Papain-like_cys_pep_sf"/>
</dbReference>
<dbReference type="CDD" id="cd22757">
    <property type="entry name" value="OTU_P87_VP80-like"/>
    <property type="match status" value="1"/>
</dbReference>
<organism evidence="2 3">
    <name type="scientific">Aphis glycines</name>
    <name type="common">Soybean aphid</name>
    <dbReference type="NCBI Taxonomy" id="307491"/>
    <lineage>
        <taxon>Eukaryota</taxon>
        <taxon>Metazoa</taxon>
        <taxon>Ecdysozoa</taxon>
        <taxon>Arthropoda</taxon>
        <taxon>Hexapoda</taxon>
        <taxon>Insecta</taxon>
        <taxon>Pterygota</taxon>
        <taxon>Neoptera</taxon>
        <taxon>Paraneoptera</taxon>
        <taxon>Hemiptera</taxon>
        <taxon>Sternorrhyncha</taxon>
        <taxon>Aphidomorpha</taxon>
        <taxon>Aphidoidea</taxon>
        <taxon>Aphididae</taxon>
        <taxon>Aphidini</taxon>
        <taxon>Aphis</taxon>
        <taxon>Aphis</taxon>
    </lineage>
</organism>
<dbReference type="InterPro" id="IPR003323">
    <property type="entry name" value="OTU_dom"/>
</dbReference>
<dbReference type="SUPFAM" id="SSF54001">
    <property type="entry name" value="Cysteine proteinases"/>
    <property type="match status" value="1"/>
</dbReference>
<dbReference type="Proteomes" id="UP000475862">
    <property type="component" value="Unassembled WGS sequence"/>
</dbReference>
<protein>
    <recommendedName>
        <fullName evidence="1">OTU domain-containing protein</fullName>
    </recommendedName>
</protein>
<accession>A0A6G0U5T7</accession>
<dbReference type="EMBL" id="VYZN01000001">
    <property type="protein sequence ID" value="KAE9544478.1"/>
    <property type="molecule type" value="Genomic_DNA"/>
</dbReference>
<dbReference type="InterPro" id="IPR050704">
    <property type="entry name" value="Peptidase_C85-like"/>
</dbReference>
<evidence type="ECO:0000259" key="1">
    <source>
        <dbReference type="PROSITE" id="PS50802"/>
    </source>
</evidence>
<dbReference type="Gene3D" id="3.90.70.80">
    <property type="match status" value="1"/>
</dbReference>